<name>A0A315ZSQ2_9FIRM</name>
<evidence type="ECO:0000313" key="2">
    <source>
        <dbReference type="EMBL" id="SUQ15758.1"/>
    </source>
</evidence>
<sequence length="119" mass="13563">MFHPVVKLKVYNEELAYGPGMITLLEFLRETGSMKEACTKMGMSYSKGWKIVNRAEKELGYDLLLRRHGGSMGGKCEITDEGSSLIIRFRKMEQKVNELTQAAFEQCFPEYAAGEQEQK</sequence>
<dbReference type="OrthoDB" id="285216at2"/>
<organism evidence="2 3">
    <name type="scientific">Faecalicatena contorta</name>
    <dbReference type="NCBI Taxonomy" id="39482"/>
    <lineage>
        <taxon>Bacteria</taxon>
        <taxon>Bacillati</taxon>
        <taxon>Bacillota</taxon>
        <taxon>Clostridia</taxon>
        <taxon>Lachnospirales</taxon>
        <taxon>Lachnospiraceae</taxon>
        <taxon>Faecalicatena</taxon>
    </lineage>
</organism>
<dbReference type="Pfam" id="PF00126">
    <property type="entry name" value="HTH_1"/>
    <property type="match status" value="1"/>
</dbReference>
<dbReference type="PANTHER" id="PTHR30432">
    <property type="entry name" value="TRANSCRIPTIONAL REGULATOR MODE"/>
    <property type="match status" value="1"/>
</dbReference>
<dbReference type="GO" id="GO:0003700">
    <property type="term" value="F:DNA-binding transcription factor activity"/>
    <property type="evidence" value="ECO:0007669"/>
    <property type="project" value="InterPro"/>
</dbReference>
<keyword evidence="3" id="KW-1185">Reference proteome</keyword>
<feature type="domain" description="HTH lysR-type" evidence="1">
    <location>
        <begin position="25"/>
        <end position="82"/>
    </location>
</feature>
<dbReference type="Gene3D" id="1.10.10.10">
    <property type="entry name" value="Winged helix-like DNA-binding domain superfamily/Winged helix DNA-binding domain"/>
    <property type="match status" value="1"/>
</dbReference>
<dbReference type="InterPro" id="IPR000847">
    <property type="entry name" value="LysR_HTH_N"/>
</dbReference>
<protein>
    <submittedName>
        <fullName evidence="2">Molybdate transport system regulatory protein</fullName>
    </submittedName>
</protein>
<dbReference type="PANTHER" id="PTHR30432:SF1">
    <property type="entry name" value="DNA-BINDING TRANSCRIPTIONAL DUAL REGULATOR MODE"/>
    <property type="match status" value="1"/>
</dbReference>
<dbReference type="AlphaFoldDB" id="A0A315ZSQ2"/>
<dbReference type="Proteomes" id="UP000254051">
    <property type="component" value="Unassembled WGS sequence"/>
</dbReference>
<dbReference type="SUPFAM" id="SSF46785">
    <property type="entry name" value="Winged helix' DNA-binding domain"/>
    <property type="match status" value="1"/>
</dbReference>
<proteinExistence type="predicted"/>
<accession>A0A315ZSQ2</accession>
<evidence type="ECO:0000313" key="3">
    <source>
        <dbReference type="Proteomes" id="UP000254051"/>
    </source>
</evidence>
<dbReference type="InterPro" id="IPR051815">
    <property type="entry name" value="Molybdate_resp_trans_reg"/>
</dbReference>
<dbReference type="EMBL" id="UHJJ01000016">
    <property type="protein sequence ID" value="SUQ15758.1"/>
    <property type="molecule type" value="Genomic_DNA"/>
</dbReference>
<reference evidence="3" key="1">
    <citation type="submission" date="2017-07" db="EMBL/GenBank/DDBJ databases">
        <authorList>
            <person name="Varghese N."/>
            <person name="Submissions S."/>
        </authorList>
    </citation>
    <scope>NUCLEOTIDE SEQUENCE [LARGE SCALE GENOMIC DNA]</scope>
    <source>
        <strain evidence="3">NLAE-zl-C134</strain>
    </source>
</reference>
<dbReference type="InterPro" id="IPR036390">
    <property type="entry name" value="WH_DNA-bd_sf"/>
</dbReference>
<dbReference type="InterPro" id="IPR036388">
    <property type="entry name" value="WH-like_DNA-bd_sf"/>
</dbReference>
<evidence type="ECO:0000259" key="1">
    <source>
        <dbReference type="Pfam" id="PF00126"/>
    </source>
</evidence>
<gene>
    <name evidence="2" type="ORF">SAMN05216529_11619</name>
</gene>